<evidence type="ECO:0000256" key="1">
    <source>
        <dbReference type="SAM" id="MobiDB-lite"/>
    </source>
</evidence>
<feature type="region of interest" description="Disordered" evidence="1">
    <location>
        <begin position="1"/>
        <end position="26"/>
    </location>
</feature>
<gene>
    <name evidence="2" type="ORF">GQX73_g3069</name>
</gene>
<accession>A0A7C8IUD1</accession>
<comment type="caution">
    <text evidence="2">The sequence shown here is derived from an EMBL/GenBank/DDBJ whole genome shotgun (WGS) entry which is preliminary data.</text>
</comment>
<feature type="region of interest" description="Disordered" evidence="1">
    <location>
        <begin position="65"/>
        <end position="128"/>
    </location>
</feature>
<dbReference type="InParanoid" id="A0A7C8IUD1"/>
<dbReference type="OrthoDB" id="4743560at2759"/>
<protein>
    <submittedName>
        <fullName evidence="2">Uncharacterized protein</fullName>
    </submittedName>
</protein>
<dbReference type="Proteomes" id="UP000481858">
    <property type="component" value="Unassembled WGS sequence"/>
</dbReference>
<dbReference type="EMBL" id="WUBL01000022">
    <property type="protein sequence ID" value="KAF2970498.1"/>
    <property type="molecule type" value="Genomic_DNA"/>
</dbReference>
<feature type="compositionally biased region" description="Polar residues" evidence="1">
    <location>
        <begin position="79"/>
        <end position="96"/>
    </location>
</feature>
<reference evidence="2 3" key="1">
    <citation type="submission" date="2019-12" db="EMBL/GenBank/DDBJ databases">
        <title>Draft genome sequence of the ascomycete Xylaria multiplex DSM 110363.</title>
        <authorList>
            <person name="Buettner E."/>
            <person name="Kellner H."/>
        </authorList>
    </citation>
    <scope>NUCLEOTIDE SEQUENCE [LARGE SCALE GENOMIC DNA]</scope>
    <source>
        <strain evidence="2 3">DSM 110363</strain>
    </source>
</reference>
<proteinExistence type="predicted"/>
<keyword evidence="3" id="KW-1185">Reference proteome</keyword>
<name>A0A7C8IUD1_9PEZI</name>
<evidence type="ECO:0000313" key="2">
    <source>
        <dbReference type="EMBL" id="KAF2970498.1"/>
    </source>
</evidence>
<sequence>MSSPNWNDGGRLAPPPPPPLTPSISMRNAQNATQGTIMIEPTVEYQRFYNQTRREMDRQRLEFHITENNLEPPQAEPMSRSTTSDSHPSLSPSTACSHVGDSIPPLSPDPATEGIRSRPTRGKRRGPLELETRTKTAFKRKFKLTCARHRAKRVTCNCHDFSKLEEGYHKSLAVEAQKTRASRSQPVRSLVDLGTFGTGGAGTVPTTPHYKSFNLSDLPIGHESLHQVNASLLPALKLDINSAASVNAIVTYVGTRASTHAK</sequence>
<dbReference type="AlphaFoldDB" id="A0A7C8IUD1"/>
<evidence type="ECO:0000313" key="3">
    <source>
        <dbReference type="Proteomes" id="UP000481858"/>
    </source>
</evidence>
<organism evidence="2 3">
    <name type="scientific">Xylaria multiplex</name>
    <dbReference type="NCBI Taxonomy" id="323545"/>
    <lineage>
        <taxon>Eukaryota</taxon>
        <taxon>Fungi</taxon>
        <taxon>Dikarya</taxon>
        <taxon>Ascomycota</taxon>
        <taxon>Pezizomycotina</taxon>
        <taxon>Sordariomycetes</taxon>
        <taxon>Xylariomycetidae</taxon>
        <taxon>Xylariales</taxon>
        <taxon>Xylariaceae</taxon>
        <taxon>Xylaria</taxon>
    </lineage>
</organism>